<feature type="domain" description="PASTA" evidence="3">
    <location>
        <begin position="71"/>
        <end position="148"/>
    </location>
</feature>
<sequence length="150" mass="15540">MTHQPPVPPPARRGFSGPAVALIAALALGAGCVGGVAIGSSGSTPTTVMSPTQTAAAKASREAAAPPAGKQESGRLVKLPDFKGQNASIARQWLVDRGWNEFTDIKLGSQDRYDTMVLLPENWTVTKQSHKVGSSVEVGTTIVLTCTKAS</sequence>
<organism evidence="4 5">
    <name type="scientific">Nonomuraea longicatena</name>
    <dbReference type="NCBI Taxonomy" id="83682"/>
    <lineage>
        <taxon>Bacteria</taxon>
        <taxon>Bacillati</taxon>
        <taxon>Actinomycetota</taxon>
        <taxon>Actinomycetes</taxon>
        <taxon>Streptosporangiales</taxon>
        <taxon>Streptosporangiaceae</taxon>
        <taxon>Nonomuraea</taxon>
    </lineage>
</organism>
<evidence type="ECO:0000313" key="4">
    <source>
        <dbReference type="EMBL" id="GAA0917546.1"/>
    </source>
</evidence>
<protein>
    <recommendedName>
        <fullName evidence="3">PASTA domain-containing protein</fullName>
    </recommendedName>
</protein>
<evidence type="ECO:0000259" key="3">
    <source>
        <dbReference type="PROSITE" id="PS51178"/>
    </source>
</evidence>
<evidence type="ECO:0000256" key="1">
    <source>
        <dbReference type="SAM" id="MobiDB-lite"/>
    </source>
</evidence>
<feature type="compositionally biased region" description="Polar residues" evidence="1">
    <location>
        <begin position="43"/>
        <end position="54"/>
    </location>
</feature>
<feature type="transmembrane region" description="Helical" evidence="2">
    <location>
        <begin position="20"/>
        <end position="39"/>
    </location>
</feature>
<dbReference type="PROSITE" id="PS51178">
    <property type="entry name" value="PASTA"/>
    <property type="match status" value="1"/>
</dbReference>
<keyword evidence="5" id="KW-1185">Reference proteome</keyword>
<comment type="caution">
    <text evidence="4">The sequence shown here is derived from an EMBL/GenBank/DDBJ whole genome shotgun (WGS) entry which is preliminary data.</text>
</comment>
<name>A0ABN1NVP7_9ACTN</name>
<feature type="region of interest" description="Disordered" evidence="1">
    <location>
        <begin position="40"/>
        <end position="77"/>
    </location>
</feature>
<keyword evidence="2" id="KW-0472">Membrane</keyword>
<dbReference type="CDD" id="cd06577">
    <property type="entry name" value="PASTA_pknB"/>
    <property type="match status" value="1"/>
</dbReference>
<evidence type="ECO:0000256" key="2">
    <source>
        <dbReference type="SAM" id="Phobius"/>
    </source>
</evidence>
<accession>A0ABN1NVP7</accession>
<feature type="compositionally biased region" description="Low complexity" evidence="1">
    <location>
        <begin position="55"/>
        <end position="68"/>
    </location>
</feature>
<dbReference type="Pfam" id="PF03793">
    <property type="entry name" value="PASTA"/>
    <property type="match status" value="1"/>
</dbReference>
<gene>
    <name evidence="4" type="ORF">GCM10009560_13650</name>
</gene>
<dbReference type="Proteomes" id="UP001501578">
    <property type="component" value="Unassembled WGS sequence"/>
</dbReference>
<reference evidence="4 5" key="1">
    <citation type="journal article" date="2019" name="Int. J. Syst. Evol. Microbiol.">
        <title>The Global Catalogue of Microorganisms (GCM) 10K type strain sequencing project: providing services to taxonomists for standard genome sequencing and annotation.</title>
        <authorList>
            <consortium name="The Broad Institute Genomics Platform"/>
            <consortium name="The Broad Institute Genome Sequencing Center for Infectious Disease"/>
            <person name="Wu L."/>
            <person name="Ma J."/>
        </authorList>
    </citation>
    <scope>NUCLEOTIDE SEQUENCE [LARGE SCALE GENOMIC DNA]</scope>
    <source>
        <strain evidence="4 5">JCM 11136</strain>
    </source>
</reference>
<dbReference type="Gene3D" id="3.30.10.20">
    <property type="match status" value="1"/>
</dbReference>
<dbReference type="EMBL" id="BAAAHQ010000004">
    <property type="protein sequence ID" value="GAA0917546.1"/>
    <property type="molecule type" value="Genomic_DNA"/>
</dbReference>
<keyword evidence="2" id="KW-0812">Transmembrane</keyword>
<proteinExistence type="predicted"/>
<dbReference type="InterPro" id="IPR005543">
    <property type="entry name" value="PASTA_dom"/>
</dbReference>
<evidence type="ECO:0000313" key="5">
    <source>
        <dbReference type="Proteomes" id="UP001501578"/>
    </source>
</evidence>
<keyword evidence="2" id="KW-1133">Transmembrane helix</keyword>